<organism evidence="1 3">
    <name type="scientific">Clostridium chromiireducens</name>
    <dbReference type="NCBI Taxonomy" id="225345"/>
    <lineage>
        <taxon>Bacteria</taxon>
        <taxon>Bacillati</taxon>
        <taxon>Bacillota</taxon>
        <taxon>Clostridia</taxon>
        <taxon>Eubacteriales</taxon>
        <taxon>Clostridiaceae</taxon>
        <taxon>Clostridium</taxon>
    </lineage>
</organism>
<protein>
    <submittedName>
        <fullName evidence="1">Uncharacterized protein</fullName>
    </submittedName>
</protein>
<dbReference type="AlphaFoldDB" id="A0A1V4IZW5"/>
<name>A0A1V4IZW5_9CLOT</name>
<sequence>MKDFILDLTYRDATIINSNDDIYTIPINNLPYMSIPHHTINLNKTGQNYTTNHNKSSKSNIYNSIDCL</sequence>
<evidence type="ECO:0000313" key="4">
    <source>
        <dbReference type="Proteomes" id="UP000265930"/>
    </source>
</evidence>
<dbReference type="EMBL" id="MZGT01000010">
    <property type="protein sequence ID" value="OPJ64957.1"/>
    <property type="molecule type" value="Genomic_DNA"/>
</dbReference>
<keyword evidence="3" id="KW-1185">Reference proteome</keyword>
<evidence type="ECO:0000313" key="3">
    <source>
        <dbReference type="Proteomes" id="UP000191056"/>
    </source>
</evidence>
<evidence type="ECO:0000313" key="2">
    <source>
        <dbReference type="EMBL" id="RII32016.1"/>
    </source>
</evidence>
<accession>A0A1V4IZW5</accession>
<comment type="caution">
    <text evidence="1">The sequence shown here is derived from an EMBL/GenBank/DDBJ whole genome shotgun (WGS) entry which is preliminary data.</text>
</comment>
<dbReference type="EMBL" id="QXDJ01000010">
    <property type="protein sequence ID" value="RII32016.1"/>
    <property type="molecule type" value="Genomic_DNA"/>
</dbReference>
<dbReference type="OrthoDB" id="1929823at2"/>
<reference evidence="2 4" key="2">
    <citation type="submission" date="2018-08" db="EMBL/GenBank/DDBJ databases">
        <title>Genome of Clostridium chromiireducens C1, DSM12136.</title>
        <authorList>
            <person name="Xing M."/>
            <person name="Wei Y."/>
            <person name="Ang E.L."/>
            <person name="Zhao H."/>
            <person name="Zhang Y."/>
        </authorList>
    </citation>
    <scope>NUCLEOTIDE SEQUENCE [LARGE SCALE GENOMIC DNA]</scope>
    <source>
        <strain evidence="2 4">C1</strain>
    </source>
</reference>
<dbReference type="Proteomes" id="UP000191056">
    <property type="component" value="Unassembled WGS sequence"/>
</dbReference>
<reference evidence="1 3" key="1">
    <citation type="submission" date="2017-03" db="EMBL/GenBank/DDBJ databases">
        <title>Genome sequence of Clostridium chromiireducens DSM 23318.</title>
        <authorList>
            <person name="Poehlein A."/>
            <person name="Daniel R."/>
        </authorList>
    </citation>
    <scope>NUCLEOTIDE SEQUENCE [LARGE SCALE GENOMIC DNA]</scope>
    <source>
        <strain evidence="1 3">DSM 23318</strain>
    </source>
</reference>
<dbReference type="RefSeq" id="WP_079438571.1">
    <property type="nucleotide sequence ID" value="NZ_MZGT01000010.1"/>
</dbReference>
<proteinExistence type="predicted"/>
<gene>
    <name evidence="1" type="ORF">CLCHR_09820</name>
    <name evidence="2" type="ORF">D2A34_25290</name>
</gene>
<evidence type="ECO:0000313" key="1">
    <source>
        <dbReference type="EMBL" id="OPJ64957.1"/>
    </source>
</evidence>
<dbReference type="Proteomes" id="UP000265930">
    <property type="component" value="Unassembled WGS sequence"/>
</dbReference>